<feature type="region of interest" description="Disordered" evidence="1">
    <location>
        <begin position="79"/>
        <end position="137"/>
    </location>
</feature>
<reference evidence="2 3" key="1">
    <citation type="submission" date="2016-08" db="EMBL/GenBank/DDBJ databases">
        <title>A Parts List for Fungal Cellulosomes Revealed by Comparative Genomics.</title>
        <authorList>
            <consortium name="DOE Joint Genome Institute"/>
            <person name="Haitjema C.H."/>
            <person name="Gilmore S.P."/>
            <person name="Henske J.K."/>
            <person name="Solomon K.V."/>
            <person name="De Groot R."/>
            <person name="Kuo A."/>
            <person name="Mondo S.J."/>
            <person name="Salamov A.A."/>
            <person name="Labutti K."/>
            <person name="Zhao Z."/>
            <person name="Chiniquy J."/>
            <person name="Barry K."/>
            <person name="Brewer H.M."/>
            <person name="Purvine S.O."/>
            <person name="Wright A.T."/>
            <person name="Boxma B."/>
            <person name="Van Alen T."/>
            <person name="Hackstein J.H."/>
            <person name="Baker S.E."/>
            <person name="Grigoriev I.V."/>
            <person name="O'Malley M.A."/>
        </authorList>
    </citation>
    <scope>NUCLEOTIDE SEQUENCE [LARGE SCALE GENOMIC DNA]</scope>
    <source>
        <strain evidence="2 3">S4</strain>
    </source>
</reference>
<gene>
    <name evidence="2" type="ORF">BCR32DRAFT_296997</name>
</gene>
<evidence type="ECO:0000313" key="2">
    <source>
        <dbReference type="EMBL" id="ORX75248.1"/>
    </source>
</evidence>
<keyword evidence="3" id="KW-1185">Reference proteome</keyword>
<sequence>MDFFLNWCINCGKCSEYLYCCNECRINDLKRNKASCINDNNYTLEFKNRKHCHSNSYYNTKHVKNTNMSPVSPLLKINIPNQTADNSNNSFRSSSSTSSSSSDLSNMANSTNKTNIPSNPMSLSIYSSPPKEGKSQRPRYYVQTFHDQETNNQNKQILTPLSEKDSMECDNVTNAIFPPSQMSSSLEVNENSSHWYWSSSDDEDDD</sequence>
<feature type="compositionally biased region" description="Low complexity" evidence="1">
    <location>
        <begin position="86"/>
        <end position="110"/>
    </location>
</feature>
<comment type="caution">
    <text evidence="2">The sequence shown here is derived from an EMBL/GenBank/DDBJ whole genome shotgun (WGS) entry which is preliminary data.</text>
</comment>
<name>A0A1Y1WPN1_9FUNG</name>
<evidence type="ECO:0000256" key="1">
    <source>
        <dbReference type="SAM" id="MobiDB-lite"/>
    </source>
</evidence>
<dbReference type="EMBL" id="MCFG01000368">
    <property type="protein sequence ID" value="ORX75248.1"/>
    <property type="molecule type" value="Genomic_DNA"/>
</dbReference>
<feature type="compositionally biased region" description="Polar residues" evidence="1">
    <location>
        <begin position="182"/>
        <end position="191"/>
    </location>
</feature>
<proteinExistence type="predicted"/>
<protein>
    <submittedName>
        <fullName evidence="2">Uncharacterized protein</fullName>
    </submittedName>
</protein>
<feature type="compositionally biased region" description="Polar residues" evidence="1">
    <location>
        <begin position="111"/>
        <end position="127"/>
    </location>
</feature>
<dbReference type="Proteomes" id="UP000193944">
    <property type="component" value="Unassembled WGS sequence"/>
</dbReference>
<accession>A0A1Y1WPN1</accession>
<evidence type="ECO:0000313" key="3">
    <source>
        <dbReference type="Proteomes" id="UP000193944"/>
    </source>
</evidence>
<dbReference type="OrthoDB" id="2150138at2759"/>
<reference evidence="2 3" key="2">
    <citation type="submission" date="2016-08" db="EMBL/GenBank/DDBJ databases">
        <title>Pervasive Adenine N6-methylation of Active Genes in Fungi.</title>
        <authorList>
            <consortium name="DOE Joint Genome Institute"/>
            <person name="Mondo S.J."/>
            <person name="Dannebaum R.O."/>
            <person name="Kuo R.C."/>
            <person name="Labutti K."/>
            <person name="Haridas S."/>
            <person name="Kuo A."/>
            <person name="Salamov A."/>
            <person name="Ahrendt S.R."/>
            <person name="Lipzen A."/>
            <person name="Sullivan W."/>
            <person name="Andreopoulos W.B."/>
            <person name="Clum A."/>
            <person name="Lindquist E."/>
            <person name="Daum C."/>
            <person name="Ramamoorthy G.K."/>
            <person name="Gryganskyi A."/>
            <person name="Culley D."/>
            <person name="Magnuson J.K."/>
            <person name="James T.Y."/>
            <person name="O'Malley M.A."/>
            <person name="Stajich J.E."/>
            <person name="Spatafora J.W."/>
            <person name="Visel A."/>
            <person name="Grigoriev I.V."/>
        </authorList>
    </citation>
    <scope>NUCLEOTIDE SEQUENCE [LARGE SCALE GENOMIC DNA]</scope>
    <source>
        <strain evidence="2 3">S4</strain>
    </source>
</reference>
<organism evidence="2 3">
    <name type="scientific">Anaeromyces robustus</name>
    <dbReference type="NCBI Taxonomy" id="1754192"/>
    <lineage>
        <taxon>Eukaryota</taxon>
        <taxon>Fungi</taxon>
        <taxon>Fungi incertae sedis</taxon>
        <taxon>Chytridiomycota</taxon>
        <taxon>Chytridiomycota incertae sedis</taxon>
        <taxon>Neocallimastigomycetes</taxon>
        <taxon>Neocallimastigales</taxon>
        <taxon>Neocallimastigaceae</taxon>
        <taxon>Anaeromyces</taxon>
    </lineage>
</organism>
<dbReference type="AlphaFoldDB" id="A0A1Y1WPN1"/>
<feature type="region of interest" description="Disordered" evidence="1">
    <location>
        <begin position="182"/>
        <end position="206"/>
    </location>
</feature>